<evidence type="ECO:0000313" key="3">
    <source>
        <dbReference type="Proteomes" id="UP000010467"/>
    </source>
</evidence>
<organism evidence="2 3">
    <name type="scientific">Deinococcus peraridilitoris (strain DSM 19664 / LMG 22246 / CIP 109416 / KR-200)</name>
    <dbReference type="NCBI Taxonomy" id="937777"/>
    <lineage>
        <taxon>Bacteria</taxon>
        <taxon>Thermotogati</taxon>
        <taxon>Deinococcota</taxon>
        <taxon>Deinococci</taxon>
        <taxon>Deinococcales</taxon>
        <taxon>Deinococcaceae</taxon>
        <taxon>Deinococcus</taxon>
    </lineage>
</organism>
<gene>
    <name evidence="2" type="ordered locus">Deipe_0593</name>
</gene>
<evidence type="ECO:0000256" key="1">
    <source>
        <dbReference type="SAM" id="Phobius"/>
    </source>
</evidence>
<dbReference type="KEGG" id="dpd:Deipe_0593"/>
<proteinExistence type="predicted"/>
<evidence type="ECO:0000313" key="2">
    <source>
        <dbReference type="EMBL" id="AFZ66183.1"/>
    </source>
</evidence>
<keyword evidence="1" id="KW-1133">Transmembrane helix</keyword>
<accession>K9ZX15</accession>
<dbReference type="EMBL" id="CP003382">
    <property type="protein sequence ID" value="AFZ66183.1"/>
    <property type="molecule type" value="Genomic_DNA"/>
</dbReference>
<reference evidence="3" key="1">
    <citation type="submission" date="2012-03" db="EMBL/GenBank/DDBJ databases">
        <title>Complete sequence of chromosome of Deinococcus peraridilitoris DSM 19664.</title>
        <authorList>
            <person name="Lucas S."/>
            <person name="Copeland A."/>
            <person name="Lapidus A."/>
            <person name="Glavina del Rio T."/>
            <person name="Dalin E."/>
            <person name="Tice H."/>
            <person name="Bruce D."/>
            <person name="Goodwin L."/>
            <person name="Pitluck S."/>
            <person name="Peters L."/>
            <person name="Mikhailova N."/>
            <person name="Lu M."/>
            <person name="Kyrpides N."/>
            <person name="Mavromatis K."/>
            <person name="Ivanova N."/>
            <person name="Brettin T."/>
            <person name="Detter J.C."/>
            <person name="Han C."/>
            <person name="Larimer F."/>
            <person name="Land M."/>
            <person name="Hauser L."/>
            <person name="Markowitz V."/>
            <person name="Cheng J.-F."/>
            <person name="Hugenholtz P."/>
            <person name="Woyke T."/>
            <person name="Wu D."/>
            <person name="Pukall R."/>
            <person name="Steenblock K."/>
            <person name="Brambilla E."/>
            <person name="Klenk H.-P."/>
            <person name="Eisen J.A."/>
        </authorList>
    </citation>
    <scope>NUCLEOTIDE SEQUENCE [LARGE SCALE GENOMIC DNA]</scope>
    <source>
        <strain evidence="3">DSM 19664 / LMG 22246 / CIP 109416 / KR-200</strain>
    </source>
</reference>
<dbReference type="PATRIC" id="fig|937777.3.peg.598"/>
<protein>
    <submittedName>
        <fullName evidence="2">Uncharacterized protein</fullName>
    </submittedName>
</protein>
<dbReference type="HOGENOM" id="CLU_3167162_0_0_0"/>
<dbReference type="Proteomes" id="UP000010467">
    <property type="component" value="Chromosome"/>
</dbReference>
<keyword evidence="1" id="KW-0472">Membrane</keyword>
<dbReference type="STRING" id="937777.Deipe_0593"/>
<dbReference type="AlphaFoldDB" id="K9ZX15"/>
<name>K9ZX15_DEIPD</name>
<keyword evidence="1" id="KW-0812">Transmembrane</keyword>
<sequence length="47" mass="5532">MLLAALWGVLAISTARQENWPFFALCSVMFLWNAYQLWLYTRKPRGP</sequence>
<keyword evidence="3" id="KW-1185">Reference proteome</keyword>
<feature type="transmembrane region" description="Helical" evidence="1">
    <location>
        <begin position="21"/>
        <end position="40"/>
    </location>
</feature>